<evidence type="ECO:0000256" key="7">
    <source>
        <dbReference type="ARBA" id="ARBA00023136"/>
    </source>
</evidence>
<evidence type="ECO:0000256" key="10">
    <source>
        <dbReference type="SAM" id="Phobius"/>
    </source>
</evidence>
<feature type="transmembrane region" description="Helical" evidence="10">
    <location>
        <begin position="386"/>
        <end position="410"/>
    </location>
</feature>
<dbReference type="Pfam" id="PF03062">
    <property type="entry name" value="MBOAT"/>
    <property type="match status" value="1"/>
</dbReference>
<dbReference type="PIRSF" id="PIRSF016636">
    <property type="entry name" value="AlgI_DltB"/>
    <property type="match status" value="1"/>
</dbReference>
<sequence length="502" mass="58506">MEPLYEILKYDPGEPFMFTSYLFWGFYGFVLLVHSLVYRNRFFRSGFLFLSSLFFYYKAGGYYFFILLISTLTDYFIGLGLEKSSKRWKRRFLLIVSLVVNLGMLGYFKYSWFAVGLWADIFGKNVEMKDWLAVLANNLFGSSFEIGDLVLPVGISFFTFQTISYTIDVYRRQLSPVRNIVDFGFYVSFFPQLVAGPIVRAREFIPQLYRSFNLTEKQAWHAVFLILSGLVKKLIFSDYIALNLTDRIFENPYLYSGGEILTAVYGYTLQIYCDFSGYTDVAIGLALLLGFRLPINFNSPYSARTLSDFWRRWHISLSSWLRDYLYIPLGGNRKGRWRMNVNVMITMTLGGLWHGASVRFVLWGIWHGLGIVIDKLLKPVTERFPKWLMAWLGYFMTFHFVAIGWILFRAADLESARTMVVRIFTVFRPDLVWKAIEVNCIAFVLIVMGFVLHWLPDSIKENFRGWFISAPWPVKVAFTALVGVLLLQFNVAGGEPYIYFRF</sequence>
<keyword evidence="12" id="KW-1185">Reference proteome</keyword>
<evidence type="ECO:0000313" key="12">
    <source>
        <dbReference type="Proteomes" id="UP000181976"/>
    </source>
</evidence>
<keyword evidence="5 10" id="KW-0812">Transmembrane</keyword>
<keyword evidence="7 9" id="KW-0472">Membrane</keyword>
<dbReference type="GO" id="GO:0016746">
    <property type="term" value="F:acyltransferase activity"/>
    <property type="evidence" value="ECO:0007669"/>
    <property type="project" value="UniProtKB-KW"/>
</dbReference>
<organism evidence="11 12">
    <name type="scientific">Thermophagus xiamenensis</name>
    <dbReference type="NCBI Taxonomy" id="385682"/>
    <lineage>
        <taxon>Bacteria</taxon>
        <taxon>Pseudomonadati</taxon>
        <taxon>Bacteroidota</taxon>
        <taxon>Bacteroidia</taxon>
        <taxon>Marinilabiliales</taxon>
        <taxon>Marinilabiliaceae</taxon>
        <taxon>Thermophagus</taxon>
    </lineage>
</organism>
<dbReference type="InterPro" id="IPR004299">
    <property type="entry name" value="MBOAT_fam"/>
</dbReference>
<keyword evidence="8 9" id="KW-0012">Acyltransferase</keyword>
<comment type="subcellular location">
    <subcellularLocation>
        <location evidence="1">Cell membrane</location>
        <topology evidence="1">Multi-pass membrane protein</topology>
    </subcellularLocation>
</comment>
<evidence type="ECO:0000256" key="8">
    <source>
        <dbReference type="ARBA" id="ARBA00023315"/>
    </source>
</evidence>
<dbReference type="eggNOG" id="COG1696">
    <property type="taxonomic scope" value="Bacteria"/>
</dbReference>
<evidence type="ECO:0000256" key="6">
    <source>
        <dbReference type="ARBA" id="ARBA00022989"/>
    </source>
</evidence>
<protein>
    <submittedName>
        <fullName evidence="11">D-alanyl-lipoteichoic acid acyltransferase DltB, MBOAT superfamily</fullName>
    </submittedName>
</protein>
<dbReference type="InParanoid" id="A0A1I1UTW6"/>
<comment type="similarity">
    <text evidence="2 9">Belongs to the membrane-bound acyltransferase family.</text>
</comment>
<evidence type="ECO:0000256" key="9">
    <source>
        <dbReference type="PIRNR" id="PIRNR016636"/>
    </source>
</evidence>
<evidence type="ECO:0000256" key="4">
    <source>
        <dbReference type="ARBA" id="ARBA00022679"/>
    </source>
</evidence>
<evidence type="ECO:0000256" key="1">
    <source>
        <dbReference type="ARBA" id="ARBA00004651"/>
    </source>
</evidence>
<evidence type="ECO:0000313" key="11">
    <source>
        <dbReference type="EMBL" id="SFD74217.1"/>
    </source>
</evidence>
<feature type="transmembrane region" description="Helical" evidence="10">
    <location>
        <begin position="343"/>
        <end position="366"/>
    </location>
</feature>
<dbReference type="PIRSF" id="PIRSF500217">
    <property type="entry name" value="AlgI"/>
    <property type="match status" value="1"/>
</dbReference>
<evidence type="ECO:0000256" key="3">
    <source>
        <dbReference type="ARBA" id="ARBA00022475"/>
    </source>
</evidence>
<keyword evidence="6 10" id="KW-1133">Transmembrane helix</keyword>
<dbReference type="PANTHER" id="PTHR13285:SF23">
    <property type="entry name" value="TEICHOIC ACID D-ALANYLTRANSFERASE"/>
    <property type="match status" value="1"/>
</dbReference>
<proteinExistence type="inferred from homology"/>
<dbReference type="OrthoDB" id="9805788at2"/>
<dbReference type="GO" id="GO:0042121">
    <property type="term" value="P:alginic acid biosynthetic process"/>
    <property type="evidence" value="ECO:0007669"/>
    <property type="project" value="InterPro"/>
</dbReference>
<reference evidence="11 12" key="1">
    <citation type="submission" date="2016-10" db="EMBL/GenBank/DDBJ databases">
        <authorList>
            <person name="de Groot N.N."/>
        </authorList>
    </citation>
    <scope>NUCLEOTIDE SEQUENCE [LARGE SCALE GENOMIC DNA]</scope>
    <source>
        <strain evidence="11 12">DSM 19012</strain>
    </source>
</reference>
<evidence type="ECO:0000256" key="5">
    <source>
        <dbReference type="ARBA" id="ARBA00022692"/>
    </source>
</evidence>
<dbReference type="RefSeq" id="WP_010526894.1">
    <property type="nucleotide sequence ID" value="NZ_AFSL01000023.1"/>
</dbReference>
<gene>
    <name evidence="11" type="ORF">SAMN05444380_101200</name>
</gene>
<feature type="transmembrane region" description="Helical" evidence="10">
    <location>
        <begin position="476"/>
        <end position="500"/>
    </location>
</feature>
<dbReference type="GO" id="GO:0005886">
    <property type="term" value="C:plasma membrane"/>
    <property type="evidence" value="ECO:0007669"/>
    <property type="project" value="UniProtKB-SubCell"/>
</dbReference>
<name>A0A1I1UTW6_9BACT</name>
<dbReference type="PANTHER" id="PTHR13285">
    <property type="entry name" value="ACYLTRANSFERASE"/>
    <property type="match status" value="1"/>
</dbReference>
<keyword evidence="3 9" id="KW-1003">Cell membrane</keyword>
<keyword evidence="4 9" id="KW-0808">Transferase</keyword>
<evidence type="ECO:0000256" key="2">
    <source>
        <dbReference type="ARBA" id="ARBA00010323"/>
    </source>
</evidence>
<feature type="transmembrane region" description="Helical" evidence="10">
    <location>
        <begin position="93"/>
        <end position="119"/>
    </location>
</feature>
<dbReference type="AlphaFoldDB" id="A0A1I1UTW6"/>
<accession>A0A1I1UTW6</accession>
<dbReference type="InterPro" id="IPR051085">
    <property type="entry name" value="MB_O-acyltransferase"/>
</dbReference>
<dbReference type="STRING" id="385682.SAMN05444380_101200"/>
<dbReference type="InterPro" id="IPR024194">
    <property type="entry name" value="Ac/AlaTfrase_AlgI/DltB"/>
</dbReference>
<feature type="transmembrane region" description="Helical" evidence="10">
    <location>
        <begin position="16"/>
        <end position="34"/>
    </location>
</feature>
<dbReference type="Proteomes" id="UP000181976">
    <property type="component" value="Unassembled WGS sequence"/>
</dbReference>
<dbReference type="EMBL" id="FONA01000001">
    <property type="protein sequence ID" value="SFD74217.1"/>
    <property type="molecule type" value="Genomic_DNA"/>
</dbReference>
<feature type="transmembrane region" description="Helical" evidence="10">
    <location>
        <begin position="431"/>
        <end position="456"/>
    </location>
</feature>
<dbReference type="InterPro" id="IPR028362">
    <property type="entry name" value="AlgI"/>
</dbReference>